<dbReference type="InterPro" id="IPR001647">
    <property type="entry name" value="HTH_TetR"/>
</dbReference>
<dbReference type="Pfam" id="PF00440">
    <property type="entry name" value="TetR_N"/>
    <property type="match status" value="1"/>
</dbReference>
<gene>
    <name evidence="7" type="ORF">MHPYR_660007</name>
</gene>
<dbReference type="Gene3D" id="1.10.357.10">
    <property type="entry name" value="Tetracycline Repressor, domain 2"/>
    <property type="match status" value="1"/>
</dbReference>
<evidence type="ECO:0000256" key="5">
    <source>
        <dbReference type="PROSITE-ProRule" id="PRU00335"/>
    </source>
</evidence>
<accession>A0A1Y5PST9</accession>
<dbReference type="InterPro" id="IPR009057">
    <property type="entry name" value="Homeodomain-like_sf"/>
</dbReference>
<reference evidence="7" key="1">
    <citation type="submission" date="2016-03" db="EMBL/GenBank/DDBJ databases">
        <authorList>
            <person name="Ploux O."/>
        </authorList>
    </citation>
    <scope>NUCLEOTIDE SEQUENCE</scope>
    <source>
        <strain evidence="7">UC10</strain>
    </source>
</reference>
<protein>
    <submittedName>
        <fullName evidence="7">Transcriptional regulator, TetR family</fullName>
    </submittedName>
</protein>
<dbReference type="AlphaFoldDB" id="A0A1Y5PST9"/>
<feature type="domain" description="HTH tetR-type" evidence="6">
    <location>
        <begin position="7"/>
        <end position="67"/>
    </location>
</feature>
<dbReference type="SUPFAM" id="SSF46689">
    <property type="entry name" value="Homeodomain-like"/>
    <property type="match status" value="1"/>
</dbReference>
<evidence type="ECO:0000256" key="4">
    <source>
        <dbReference type="ARBA" id="ARBA00023163"/>
    </source>
</evidence>
<sequence>MPPENGMTRREELLAVATKLFAARGYHGTRMDDVADVVGLNKATVYHYYASKSLILFDIYRRAADNTLEAVHDDPSWTAREALYQYTVRLLTNIAENPEGAAVYFQEAPYIAEWFTAEQVAEVREKETQVYEHVHGLIDRGIASGEFFECDTHVVALGYIGMTLGAYRWLRPDGRRTAKEIAAEFSTALLRGLIRDEKVRVESPLGPAAAAEKANA</sequence>
<dbReference type="PROSITE" id="PS50977">
    <property type="entry name" value="HTH_TETR_2"/>
    <property type="match status" value="1"/>
</dbReference>
<evidence type="ECO:0000313" key="7">
    <source>
        <dbReference type="EMBL" id="SBS78978.1"/>
    </source>
</evidence>
<name>A0A1Y5PST9_9MYCO</name>
<dbReference type="GO" id="GO:0003700">
    <property type="term" value="F:DNA-binding transcription factor activity"/>
    <property type="evidence" value="ECO:0007669"/>
    <property type="project" value="TreeGrafter"/>
</dbReference>
<evidence type="ECO:0000256" key="2">
    <source>
        <dbReference type="ARBA" id="ARBA00023015"/>
    </source>
</evidence>
<dbReference type="EMBL" id="FLQS01000063">
    <property type="protein sequence ID" value="SBS78978.1"/>
    <property type="molecule type" value="Genomic_DNA"/>
</dbReference>
<dbReference type="InterPro" id="IPR041490">
    <property type="entry name" value="KstR2_TetR_C"/>
</dbReference>
<keyword evidence="4" id="KW-0804">Transcription</keyword>
<proteinExistence type="predicted"/>
<dbReference type="PANTHER" id="PTHR30055:SF175">
    <property type="entry name" value="HTH-TYPE TRANSCRIPTIONAL REPRESSOR KSTR2"/>
    <property type="match status" value="1"/>
</dbReference>
<dbReference type="PRINTS" id="PR00455">
    <property type="entry name" value="HTHTETR"/>
</dbReference>
<dbReference type="GO" id="GO:0000976">
    <property type="term" value="F:transcription cis-regulatory region binding"/>
    <property type="evidence" value="ECO:0007669"/>
    <property type="project" value="TreeGrafter"/>
</dbReference>
<feature type="DNA-binding region" description="H-T-H motif" evidence="5">
    <location>
        <begin position="30"/>
        <end position="49"/>
    </location>
</feature>
<dbReference type="PANTHER" id="PTHR30055">
    <property type="entry name" value="HTH-TYPE TRANSCRIPTIONAL REGULATOR RUTR"/>
    <property type="match status" value="1"/>
</dbReference>
<evidence type="ECO:0000259" key="6">
    <source>
        <dbReference type="PROSITE" id="PS50977"/>
    </source>
</evidence>
<keyword evidence="2" id="KW-0805">Transcription regulation</keyword>
<keyword evidence="1" id="KW-0678">Repressor</keyword>
<dbReference type="InterPro" id="IPR050109">
    <property type="entry name" value="HTH-type_TetR-like_transc_reg"/>
</dbReference>
<evidence type="ECO:0000256" key="3">
    <source>
        <dbReference type="ARBA" id="ARBA00023125"/>
    </source>
</evidence>
<dbReference type="Pfam" id="PF17932">
    <property type="entry name" value="TetR_C_24"/>
    <property type="match status" value="1"/>
</dbReference>
<organism evidence="7">
    <name type="scientific">uncultured Mycobacterium sp</name>
    <dbReference type="NCBI Taxonomy" id="171292"/>
    <lineage>
        <taxon>Bacteria</taxon>
        <taxon>Bacillati</taxon>
        <taxon>Actinomycetota</taxon>
        <taxon>Actinomycetes</taxon>
        <taxon>Mycobacteriales</taxon>
        <taxon>Mycobacteriaceae</taxon>
        <taxon>Mycobacterium</taxon>
        <taxon>environmental samples</taxon>
    </lineage>
</organism>
<dbReference type="InterPro" id="IPR036271">
    <property type="entry name" value="Tet_transcr_reg_TetR-rel_C_sf"/>
</dbReference>
<keyword evidence="3 5" id="KW-0238">DNA-binding</keyword>
<dbReference type="SUPFAM" id="SSF48498">
    <property type="entry name" value="Tetracyclin repressor-like, C-terminal domain"/>
    <property type="match status" value="1"/>
</dbReference>
<evidence type="ECO:0000256" key="1">
    <source>
        <dbReference type="ARBA" id="ARBA00022491"/>
    </source>
</evidence>